<evidence type="ECO:0000259" key="7">
    <source>
        <dbReference type="Pfam" id="PF11765"/>
    </source>
</evidence>
<dbReference type="Pfam" id="PF11765">
    <property type="entry name" value="Hyphal_reg_CWP"/>
    <property type="match status" value="1"/>
</dbReference>
<dbReference type="InterPro" id="IPR001389">
    <property type="entry name" value="Flocculin"/>
</dbReference>
<evidence type="ECO:0000313" key="9">
    <source>
        <dbReference type="Proteomes" id="UP000054886"/>
    </source>
</evidence>
<evidence type="ECO:0000256" key="3">
    <source>
        <dbReference type="ARBA" id="ARBA00022729"/>
    </source>
</evidence>
<dbReference type="AlphaFoldDB" id="A0A0W0CN19"/>
<evidence type="ECO:0000256" key="6">
    <source>
        <dbReference type="SAM" id="SignalP"/>
    </source>
</evidence>
<comment type="subcellular location">
    <subcellularLocation>
        <location evidence="1">Secreted</location>
    </subcellularLocation>
</comment>
<feature type="chain" id="PRO_5009807288" evidence="6">
    <location>
        <begin position="24"/>
        <end position="965"/>
    </location>
</feature>
<name>A0A0W0CN19_CANGB</name>
<dbReference type="InterPro" id="IPR021031">
    <property type="entry name" value="Hyphal-reg_cell_wall_N"/>
</dbReference>
<feature type="compositionally biased region" description="Low complexity" evidence="5">
    <location>
        <begin position="883"/>
        <end position="895"/>
    </location>
</feature>
<organism evidence="8 9">
    <name type="scientific">Candida glabrata</name>
    <name type="common">Yeast</name>
    <name type="synonym">Torulopsis glabrata</name>
    <dbReference type="NCBI Taxonomy" id="5478"/>
    <lineage>
        <taxon>Eukaryota</taxon>
        <taxon>Fungi</taxon>
        <taxon>Dikarya</taxon>
        <taxon>Ascomycota</taxon>
        <taxon>Saccharomycotina</taxon>
        <taxon>Saccharomycetes</taxon>
        <taxon>Saccharomycetales</taxon>
        <taxon>Saccharomycetaceae</taxon>
        <taxon>Nakaseomyces</taxon>
    </lineage>
</organism>
<dbReference type="Pfam" id="PF00624">
    <property type="entry name" value="Flocculin"/>
    <property type="match status" value="4"/>
</dbReference>
<dbReference type="VEuPathDB" id="FungiDB:B1J91_E06600g"/>
<keyword evidence="3 6" id="KW-0732">Signal</keyword>
<dbReference type="Proteomes" id="UP000054886">
    <property type="component" value="Unassembled WGS sequence"/>
</dbReference>
<feature type="signal peptide" evidence="6">
    <location>
        <begin position="1"/>
        <end position="23"/>
    </location>
</feature>
<feature type="domain" description="Hyphally-regulated cell wall protein N-terminal" evidence="7">
    <location>
        <begin position="15"/>
        <end position="341"/>
    </location>
</feature>
<evidence type="ECO:0000256" key="5">
    <source>
        <dbReference type="SAM" id="MobiDB-lite"/>
    </source>
</evidence>
<dbReference type="GO" id="GO:0005576">
    <property type="term" value="C:extracellular region"/>
    <property type="evidence" value="ECO:0007669"/>
    <property type="project" value="UniProtKB-SubCell"/>
</dbReference>
<dbReference type="EMBL" id="LLZZ01000143">
    <property type="protein sequence ID" value="KTA99614.1"/>
    <property type="molecule type" value="Genomic_DNA"/>
</dbReference>
<sequence>MKAIDIRNIVVAALTIFIDQARAATIKENTYYSGEIPSEGFTVNSNQFLALVNTKPVNFAGPLTVNKDASVFIGNENAANGAISSTFSINGDINNYGTIVLDNRNSSDAASVSWTAKTFNNYGSMFFNGASAVVQNSFVLTGQTELVNKGLIQFTQQPTNWDAVGSVSSPSLVNEGTICLKNMKTQTISSISGSGCIVIGENSIYDMLSISHGTVGSQMIYLSSTSSELYAESDAKTDNIVVAGFGNGNVITFRTSIDPFRGKWSYDGKTGILTVKVWPSMTHIFNIGLGYDSSKFDWKQIDNHCTPTLVNNAIYYKGPIPDGANKPDKCLPCVDHIPWIPKIEETTQYEGYDGSQTTTASTKVETKTGNDGSVTEQFTYYVKTPATRLASTQFSLGKGSKTTTVETQLNTFTGKDGKETIETIFIVETPVISTATTKYTLGKGSATTTVNTEYTTDIASDGKETVKAIYFVETPAVYISSTMITNGTNSHTTTINTEIRSFVGVDGKQTIETIYLVETPTKSLLEPTSSEFLFSSSFEKKSSSYPTSSSSTPAAHSSSIAHNSTFTTSASESFSYPILESTYTTHYSSDDWFVEKIVSYYGSTGPDGNIVQATGTAYFRERVDAQPVFQGASSSSFVNHSSSTEQNTISGSGILSSSNPSLSVLPSDGSDSRTSSKINTSSTSSKYKSNYQNLTASESSSDFTTTKTLTTFTTKTTTHCSENKCSIFTTTIEIVDTITTTDCPLSHATTSTTLIDTISSNDFTTYSSFFQPKDSDNLVNSSRYLNDTGFNKPEQGKIDSQSIEQETIANIITTTTTTTTDAISTAIHDYIDRTVTEKVLKTIYEQGTEAEPTNTSSKLSTIVKTEPTSTRTRTTLDNKSGKLVPSASSSRSVTATSSLPVKQSEKISISLSSVITSQVEVEQQPTYRNHSQAETQILEQQSNMGSSVILPYWTLAIFFIFHQII</sequence>
<protein>
    <submittedName>
        <fullName evidence="8">Cell wall protein IFF4</fullName>
    </submittedName>
</protein>
<dbReference type="VEuPathDB" id="FungiDB:GVI51_E06281"/>
<dbReference type="VEuPathDB" id="FungiDB:CAGL0E06600g"/>
<dbReference type="GO" id="GO:0009277">
    <property type="term" value="C:fungal-type cell wall"/>
    <property type="evidence" value="ECO:0007669"/>
    <property type="project" value="UniProtKB-ARBA"/>
</dbReference>
<keyword evidence="2" id="KW-0964">Secreted</keyword>
<dbReference type="VEuPathDB" id="FungiDB:GWK60_E06215"/>
<feature type="region of interest" description="Disordered" evidence="5">
    <location>
        <begin position="848"/>
        <end position="895"/>
    </location>
</feature>
<reference evidence="8 9" key="1">
    <citation type="submission" date="2015-10" db="EMBL/GenBank/DDBJ databases">
        <title>Draft genomes sequences of Candida glabrata isolates 1A, 1B, 2A, 2B, 3A and 3B.</title>
        <authorList>
            <person name="Haavelsrud O.E."/>
            <person name="Gaustad P."/>
        </authorList>
    </citation>
    <scope>NUCLEOTIDE SEQUENCE [LARGE SCALE GENOMIC DNA]</scope>
    <source>
        <strain evidence="8">910700640</strain>
    </source>
</reference>
<gene>
    <name evidence="8" type="ORF">AO440_001106</name>
</gene>
<feature type="compositionally biased region" description="Polar residues" evidence="5">
    <location>
        <begin position="851"/>
        <end position="863"/>
    </location>
</feature>
<evidence type="ECO:0000256" key="2">
    <source>
        <dbReference type="ARBA" id="ARBA00022525"/>
    </source>
</evidence>
<comment type="caution">
    <text evidence="8">The sequence shown here is derived from an EMBL/GenBank/DDBJ whole genome shotgun (WGS) entry which is preliminary data.</text>
</comment>
<feature type="region of interest" description="Disordered" evidence="5">
    <location>
        <begin position="634"/>
        <end position="686"/>
    </location>
</feature>
<keyword evidence="4" id="KW-0325">Glycoprotein</keyword>
<dbReference type="GO" id="GO:0000128">
    <property type="term" value="P:flocculation"/>
    <property type="evidence" value="ECO:0007669"/>
    <property type="project" value="InterPro"/>
</dbReference>
<evidence type="ECO:0000256" key="4">
    <source>
        <dbReference type="ARBA" id="ARBA00023180"/>
    </source>
</evidence>
<accession>A0A0W0CN19</accession>
<evidence type="ECO:0000256" key="1">
    <source>
        <dbReference type="ARBA" id="ARBA00004613"/>
    </source>
</evidence>
<proteinExistence type="predicted"/>
<evidence type="ECO:0000313" key="8">
    <source>
        <dbReference type="EMBL" id="KTA99614.1"/>
    </source>
</evidence>